<sequence>MKNPILFIIEETIKYIEQLEDDNESLQVALEGTIWSPKKMERTIEKIFKQKKRARNVSVSGSFLLLFANYRRAFKSFANSFKNLVYLIKRTCCVC</sequence>
<accession>A0A974NZR3</accession>
<gene>
    <name evidence="1" type="ORF">JG559_11865</name>
</gene>
<organism evidence="1">
    <name type="scientific">Enterococcus faecalis</name>
    <name type="common">Streptococcus faecalis</name>
    <dbReference type="NCBI Taxonomy" id="1351"/>
    <lineage>
        <taxon>Bacteria</taxon>
        <taxon>Bacillati</taxon>
        <taxon>Bacillota</taxon>
        <taxon>Bacilli</taxon>
        <taxon>Lactobacillales</taxon>
        <taxon>Enterococcaceae</taxon>
        <taxon>Enterococcus</taxon>
    </lineage>
</organism>
<evidence type="ECO:0000313" key="1">
    <source>
        <dbReference type="EMBL" id="QQV79717.1"/>
    </source>
</evidence>
<reference evidence="1" key="1">
    <citation type="submission" date="2021-01" db="EMBL/GenBank/DDBJ databases">
        <title>Enterococcus.</title>
        <authorList>
            <person name="Du X."/>
            <person name="Wang N."/>
        </authorList>
    </citation>
    <scope>NUCLEOTIDE SEQUENCE [LARGE SCALE GENOMIC DNA]</scope>
    <source>
        <strain evidence="1">T90-2</strain>
    </source>
</reference>
<dbReference type="AlphaFoldDB" id="A0A974NZR3"/>
<dbReference type="EMBL" id="CP068242">
    <property type="protein sequence ID" value="QQV79717.1"/>
    <property type="molecule type" value="Genomic_DNA"/>
</dbReference>
<proteinExistence type="predicted"/>
<name>A0A974NZR3_ENTFL</name>
<protein>
    <submittedName>
        <fullName evidence="1">Uncharacterized protein</fullName>
    </submittedName>
</protein>